<dbReference type="Gene3D" id="3.30.565.10">
    <property type="entry name" value="Histidine kinase-like ATPase, C-terminal domain"/>
    <property type="match status" value="1"/>
</dbReference>
<keyword evidence="5" id="KW-0808">Transferase</keyword>
<dbReference type="SMART" id="SM00388">
    <property type="entry name" value="HisKA"/>
    <property type="match status" value="1"/>
</dbReference>
<dbReference type="GO" id="GO:0005886">
    <property type="term" value="C:plasma membrane"/>
    <property type="evidence" value="ECO:0007669"/>
    <property type="project" value="TreeGrafter"/>
</dbReference>
<dbReference type="InterPro" id="IPR052023">
    <property type="entry name" value="Histidine_kinase_KdpD"/>
</dbReference>
<dbReference type="CDD" id="cd00082">
    <property type="entry name" value="HisKA"/>
    <property type="match status" value="1"/>
</dbReference>
<dbReference type="SMART" id="SM00387">
    <property type="entry name" value="HATPase_c"/>
    <property type="match status" value="1"/>
</dbReference>
<dbReference type="Pfam" id="PF13492">
    <property type="entry name" value="GAF_3"/>
    <property type="match status" value="1"/>
</dbReference>
<dbReference type="RefSeq" id="WP_166948051.1">
    <property type="nucleotide sequence ID" value="NZ_JAARLZ010000005.1"/>
</dbReference>
<keyword evidence="10 14" id="KW-1133">Transmembrane helix</keyword>
<dbReference type="GO" id="GO:0000155">
    <property type="term" value="F:phosphorelay sensor kinase activity"/>
    <property type="evidence" value="ECO:0007669"/>
    <property type="project" value="InterPro"/>
</dbReference>
<evidence type="ECO:0000256" key="13">
    <source>
        <dbReference type="SAM" id="MobiDB-lite"/>
    </source>
</evidence>
<dbReference type="InterPro" id="IPR029016">
    <property type="entry name" value="GAF-like_dom_sf"/>
</dbReference>
<feature type="domain" description="Histidine kinase" evidence="15">
    <location>
        <begin position="303"/>
        <end position="507"/>
    </location>
</feature>
<dbReference type="SUPFAM" id="SSF55874">
    <property type="entry name" value="ATPase domain of HSP90 chaperone/DNA topoisomerase II/histidine kinase"/>
    <property type="match status" value="1"/>
</dbReference>
<evidence type="ECO:0000259" key="15">
    <source>
        <dbReference type="PROSITE" id="PS50109"/>
    </source>
</evidence>
<dbReference type="Gene3D" id="1.10.287.130">
    <property type="match status" value="1"/>
</dbReference>
<dbReference type="InterPro" id="IPR003018">
    <property type="entry name" value="GAF"/>
</dbReference>
<dbReference type="Gene3D" id="3.30.450.40">
    <property type="match status" value="1"/>
</dbReference>
<proteinExistence type="predicted"/>
<dbReference type="EMBL" id="JAARLZ010000005">
    <property type="protein sequence ID" value="NII06769.1"/>
    <property type="molecule type" value="Genomic_DNA"/>
</dbReference>
<dbReference type="EC" id="2.7.13.3" evidence="3"/>
<evidence type="ECO:0000256" key="12">
    <source>
        <dbReference type="ARBA" id="ARBA00023136"/>
    </source>
</evidence>
<dbReference type="InterPro" id="IPR025201">
    <property type="entry name" value="KdpD_TM"/>
</dbReference>
<dbReference type="InterPro" id="IPR036097">
    <property type="entry name" value="HisK_dim/P_sf"/>
</dbReference>
<dbReference type="CDD" id="cd00075">
    <property type="entry name" value="HATPase"/>
    <property type="match status" value="1"/>
</dbReference>
<evidence type="ECO:0000256" key="7">
    <source>
        <dbReference type="ARBA" id="ARBA00022741"/>
    </source>
</evidence>
<comment type="caution">
    <text evidence="16">The sequence shown here is derived from an EMBL/GenBank/DDBJ whole genome shotgun (WGS) entry which is preliminary data.</text>
</comment>
<dbReference type="Gene3D" id="1.20.120.620">
    <property type="entry name" value="Backbone structure of the membrane domain of e. Coli histidine kinase receptor kdpd"/>
    <property type="match status" value="1"/>
</dbReference>
<dbReference type="InterPro" id="IPR038318">
    <property type="entry name" value="KdpD_sf"/>
</dbReference>
<dbReference type="Pfam" id="PF00512">
    <property type="entry name" value="HisKA"/>
    <property type="match status" value="1"/>
</dbReference>
<feature type="transmembrane region" description="Helical" evidence="14">
    <location>
        <begin position="90"/>
        <end position="111"/>
    </location>
</feature>
<dbReference type="InterPro" id="IPR004358">
    <property type="entry name" value="Sig_transdc_His_kin-like_C"/>
</dbReference>
<evidence type="ECO:0000256" key="4">
    <source>
        <dbReference type="ARBA" id="ARBA00022553"/>
    </source>
</evidence>
<dbReference type="InterPro" id="IPR003594">
    <property type="entry name" value="HATPase_dom"/>
</dbReference>
<gene>
    <name evidence="16" type="ORF">HBF25_10265</name>
</gene>
<reference evidence="16 17" key="1">
    <citation type="submission" date="2020-03" db="EMBL/GenBank/DDBJ databases">
        <authorList>
            <person name="Lai Q."/>
        </authorList>
    </citation>
    <scope>NUCLEOTIDE SEQUENCE [LARGE SCALE GENOMIC DNA]</scope>
    <source>
        <strain evidence="16 17">CCUG 25036</strain>
    </source>
</reference>
<evidence type="ECO:0000256" key="1">
    <source>
        <dbReference type="ARBA" id="ARBA00000085"/>
    </source>
</evidence>
<evidence type="ECO:0000256" key="2">
    <source>
        <dbReference type="ARBA" id="ARBA00004141"/>
    </source>
</evidence>
<keyword evidence="11" id="KW-0902">Two-component regulatory system</keyword>
<sequence>MLQIPAPARAQVSSPASPDHAWPPMIQRPDPARRRPIRFRALLYALAACAASTGIAALLLRVFDLSNVVMLFLLTVVLVALRWGRAAGALAALTCVASFDFFFVPPVWSFHVSDTQYIFTFVLMLVVALVTGQLAARLREEAVTALAGERRASALAAVASDLAGAVRNDDIVRICADRVGPLFDGSVSLLLPGLDERIIDHAGGDAAVAQWVLEQGRPAGRHTETLPASDATYLPLVTPLRTRGVLILRRPDPAPLDGDRAALLDACRSLVALALERVHFVEVAHDTMLRMEGESLRNALLAAVSHDLRTPLTAIRGMAGMLGDDDVAHAIAAQTDRMQRQVSNLLDTARLQGEGVRLDRQWHALDEVLGAALSTIPLGGRRIVVELAPTLPLVELDAGLFERVLANLLDNAVKYTPNDATIWVRADRIGAMLHVWVEDDGPGFPADINASSLFADFTRGTSESSVPGVGLGLALCRRIVEAHGGSIVASRRVPSGARFEIRLAAGDPPTIDMEDLT</sequence>
<evidence type="ECO:0000256" key="6">
    <source>
        <dbReference type="ARBA" id="ARBA00022692"/>
    </source>
</evidence>
<dbReference type="AlphaFoldDB" id="A0A7X5ZIG8"/>
<evidence type="ECO:0000313" key="16">
    <source>
        <dbReference type="EMBL" id="NII06769.1"/>
    </source>
</evidence>
<evidence type="ECO:0000256" key="11">
    <source>
        <dbReference type="ARBA" id="ARBA00023012"/>
    </source>
</evidence>
<keyword evidence="4" id="KW-0597">Phosphoprotein</keyword>
<evidence type="ECO:0000313" key="17">
    <source>
        <dbReference type="Proteomes" id="UP000490980"/>
    </source>
</evidence>
<accession>A0A7X5ZIG8</accession>
<dbReference type="InterPro" id="IPR005467">
    <property type="entry name" value="His_kinase_dom"/>
</dbReference>
<keyword evidence="17" id="KW-1185">Reference proteome</keyword>
<evidence type="ECO:0000256" key="3">
    <source>
        <dbReference type="ARBA" id="ARBA00012438"/>
    </source>
</evidence>
<feature type="transmembrane region" description="Helical" evidence="14">
    <location>
        <begin position="117"/>
        <end position="136"/>
    </location>
</feature>
<evidence type="ECO:0000256" key="9">
    <source>
        <dbReference type="ARBA" id="ARBA00022840"/>
    </source>
</evidence>
<keyword evidence="7" id="KW-0547">Nucleotide-binding</keyword>
<feature type="region of interest" description="Disordered" evidence="13">
    <location>
        <begin position="1"/>
        <end position="29"/>
    </location>
</feature>
<keyword evidence="6 14" id="KW-0812">Transmembrane</keyword>
<protein>
    <recommendedName>
        <fullName evidence="3">histidine kinase</fullName>
        <ecNumber evidence="3">2.7.13.3</ecNumber>
    </recommendedName>
</protein>
<dbReference type="SUPFAM" id="SSF47384">
    <property type="entry name" value="Homodimeric domain of signal transducing histidine kinase"/>
    <property type="match status" value="1"/>
</dbReference>
<feature type="transmembrane region" description="Helical" evidence="14">
    <location>
        <begin position="41"/>
        <end position="59"/>
    </location>
</feature>
<comment type="catalytic activity">
    <reaction evidence="1">
        <text>ATP + protein L-histidine = ADP + protein N-phospho-L-histidine.</text>
        <dbReference type="EC" id="2.7.13.3"/>
    </reaction>
</comment>
<dbReference type="Pfam" id="PF13493">
    <property type="entry name" value="DUF4118"/>
    <property type="match status" value="1"/>
</dbReference>
<dbReference type="Proteomes" id="UP000490980">
    <property type="component" value="Unassembled WGS sequence"/>
</dbReference>
<dbReference type="InterPro" id="IPR036890">
    <property type="entry name" value="HATPase_C_sf"/>
</dbReference>
<dbReference type="Pfam" id="PF02518">
    <property type="entry name" value="HATPase_c"/>
    <property type="match status" value="1"/>
</dbReference>
<name>A0A7X5ZIG8_9GAMM</name>
<evidence type="ECO:0000256" key="5">
    <source>
        <dbReference type="ARBA" id="ARBA00022679"/>
    </source>
</evidence>
<organism evidence="16 17">
    <name type="scientific">Luteibacter anthropi</name>
    <dbReference type="NCBI Taxonomy" id="564369"/>
    <lineage>
        <taxon>Bacteria</taxon>
        <taxon>Pseudomonadati</taxon>
        <taxon>Pseudomonadota</taxon>
        <taxon>Gammaproteobacteria</taxon>
        <taxon>Lysobacterales</taxon>
        <taxon>Rhodanobacteraceae</taxon>
        <taxon>Luteibacter</taxon>
    </lineage>
</organism>
<comment type="subcellular location">
    <subcellularLocation>
        <location evidence="2">Membrane</location>
        <topology evidence="2">Multi-pass membrane protein</topology>
    </subcellularLocation>
</comment>
<evidence type="ECO:0000256" key="8">
    <source>
        <dbReference type="ARBA" id="ARBA00022777"/>
    </source>
</evidence>
<dbReference type="InterPro" id="IPR003661">
    <property type="entry name" value="HisK_dim/P_dom"/>
</dbReference>
<dbReference type="PROSITE" id="PS50109">
    <property type="entry name" value="HIS_KIN"/>
    <property type="match status" value="1"/>
</dbReference>
<dbReference type="GO" id="GO:0005524">
    <property type="term" value="F:ATP binding"/>
    <property type="evidence" value="ECO:0007669"/>
    <property type="project" value="UniProtKB-KW"/>
</dbReference>
<keyword evidence="9" id="KW-0067">ATP-binding</keyword>
<dbReference type="PANTHER" id="PTHR45569:SF1">
    <property type="entry name" value="SENSOR PROTEIN KDPD"/>
    <property type="match status" value="1"/>
</dbReference>
<dbReference type="PRINTS" id="PR00344">
    <property type="entry name" value="BCTRLSENSOR"/>
</dbReference>
<evidence type="ECO:0000256" key="14">
    <source>
        <dbReference type="SAM" id="Phobius"/>
    </source>
</evidence>
<keyword evidence="8" id="KW-0418">Kinase</keyword>
<evidence type="ECO:0000256" key="10">
    <source>
        <dbReference type="ARBA" id="ARBA00022989"/>
    </source>
</evidence>
<dbReference type="PANTHER" id="PTHR45569">
    <property type="entry name" value="SENSOR PROTEIN KDPD"/>
    <property type="match status" value="1"/>
</dbReference>
<keyword evidence="12 14" id="KW-0472">Membrane</keyword>